<name>A0A941D449_9MICO</name>
<dbReference type="PROSITE" id="PS50932">
    <property type="entry name" value="HTH_LACI_2"/>
    <property type="match status" value="1"/>
</dbReference>
<dbReference type="AlphaFoldDB" id="A0A941D449"/>
<keyword evidence="2 5" id="KW-0238">DNA-binding</keyword>
<dbReference type="Gene3D" id="1.10.260.40">
    <property type="entry name" value="lambda repressor-like DNA-binding domains"/>
    <property type="match status" value="1"/>
</dbReference>
<accession>A0A941D449</accession>
<proteinExistence type="predicted"/>
<dbReference type="PANTHER" id="PTHR30146">
    <property type="entry name" value="LACI-RELATED TRANSCRIPTIONAL REPRESSOR"/>
    <property type="match status" value="1"/>
</dbReference>
<dbReference type="PANTHER" id="PTHR30146:SF109">
    <property type="entry name" value="HTH-TYPE TRANSCRIPTIONAL REGULATOR GALS"/>
    <property type="match status" value="1"/>
</dbReference>
<dbReference type="Gene3D" id="3.40.50.2300">
    <property type="match status" value="2"/>
</dbReference>
<dbReference type="Pfam" id="PF00356">
    <property type="entry name" value="LacI"/>
    <property type="match status" value="1"/>
</dbReference>
<protein>
    <submittedName>
        <fullName evidence="5">LacI family DNA-binding transcriptional regulator</fullName>
    </submittedName>
</protein>
<dbReference type="Proteomes" id="UP000677016">
    <property type="component" value="Unassembled WGS sequence"/>
</dbReference>
<dbReference type="CDD" id="cd01392">
    <property type="entry name" value="HTH_LacI"/>
    <property type="match status" value="1"/>
</dbReference>
<evidence type="ECO:0000313" key="5">
    <source>
        <dbReference type="EMBL" id="MBR7741759.1"/>
    </source>
</evidence>
<dbReference type="InterPro" id="IPR010982">
    <property type="entry name" value="Lambda_DNA-bd_dom_sf"/>
</dbReference>
<dbReference type="EMBL" id="JAGSNF010000001">
    <property type="protein sequence ID" value="MBR7741759.1"/>
    <property type="molecule type" value="Genomic_DNA"/>
</dbReference>
<dbReference type="PROSITE" id="PS00356">
    <property type="entry name" value="HTH_LACI_1"/>
    <property type="match status" value="1"/>
</dbReference>
<reference evidence="5" key="1">
    <citation type="submission" date="2021-04" db="EMBL/GenBank/DDBJ databases">
        <title>Phycicoccus avicenniae sp. nov., a novel endophytic actinomycetes isolated from branch of Avicennia mariana.</title>
        <authorList>
            <person name="Tuo L."/>
        </authorList>
    </citation>
    <scope>NUCLEOTIDE SEQUENCE</scope>
    <source>
        <strain evidence="5">BSK3Z-2</strain>
    </source>
</reference>
<evidence type="ECO:0000256" key="3">
    <source>
        <dbReference type="ARBA" id="ARBA00023163"/>
    </source>
</evidence>
<evidence type="ECO:0000313" key="6">
    <source>
        <dbReference type="Proteomes" id="UP000677016"/>
    </source>
</evidence>
<dbReference type="RefSeq" id="WP_211600900.1">
    <property type="nucleotide sequence ID" value="NZ_JAGSNF010000001.1"/>
</dbReference>
<sequence length="343" mass="36862">MSAVSRAASVKDVAERAGVSLGTVSNVLNRPSLVRESTRAKVEAAIAELGFVRNESARQLRAGRSSVLAYVLLDARNPFFTDVARGIEDATSDAGLSLFMCDSREDAVREAAYLHKLGEQRVQGVLITPVDPTTPLLDELPGRGTPVVLVDRTRELSDWGGCWVTVNDVLGGRLAVEHLLARGHRRIAFIGGPARLGQVRDRRAGAREVFAESGLPAQDLVELATDSLSVEEGRRAAHRLLSMPASERPTAAFCANDLVALGVLQRCIEDGGRVPEDLAIVGYDDIDFAAAAAVPLTSVSQPRYELGYTAARLLIEEQNDPGHAHQQVEFDPRLVARRSTAAG</sequence>
<evidence type="ECO:0000256" key="1">
    <source>
        <dbReference type="ARBA" id="ARBA00023015"/>
    </source>
</evidence>
<keyword evidence="3" id="KW-0804">Transcription</keyword>
<keyword evidence="6" id="KW-1185">Reference proteome</keyword>
<comment type="caution">
    <text evidence="5">The sequence shown here is derived from an EMBL/GenBank/DDBJ whole genome shotgun (WGS) entry which is preliminary data.</text>
</comment>
<gene>
    <name evidence="5" type="ORF">KC207_00420</name>
</gene>
<keyword evidence="1" id="KW-0805">Transcription regulation</keyword>
<dbReference type="SMART" id="SM00354">
    <property type="entry name" value="HTH_LACI"/>
    <property type="match status" value="1"/>
</dbReference>
<dbReference type="Pfam" id="PF13377">
    <property type="entry name" value="Peripla_BP_3"/>
    <property type="match status" value="1"/>
</dbReference>
<dbReference type="InterPro" id="IPR028082">
    <property type="entry name" value="Peripla_BP_I"/>
</dbReference>
<dbReference type="SUPFAM" id="SSF53822">
    <property type="entry name" value="Periplasmic binding protein-like I"/>
    <property type="match status" value="1"/>
</dbReference>
<dbReference type="InterPro" id="IPR000843">
    <property type="entry name" value="HTH_LacI"/>
</dbReference>
<dbReference type="GO" id="GO:0000976">
    <property type="term" value="F:transcription cis-regulatory region binding"/>
    <property type="evidence" value="ECO:0007669"/>
    <property type="project" value="TreeGrafter"/>
</dbReference>
<dbReference type="GO" id="GO:0003700">
    <property type="term" value="F:DNA-binding transcription factor activity"/>
    <property type="evidence" value="ECO:0007669"/>
    <property type="project" value="TreeGrafter"/>
</dbReference>
<evidence type="ECO:0000259" key="4">
    <source>
        <dbReference type="PROSITE" id="PS50932"/>
    </source>
</evidence>
<dbReference type="CDD" id="cd06293">
    <property type="entry name" value="PBP1_LacI-like"/>
    <property type="match status" value="1"/>
</dbReference>
<dbReference type="SUPFAM" id="SSF47413">
    <property type="entry name" value="lambda repressor-like DNA-binding domains"/>
    <property type="match status" value="1"/>
</dbReference>
<feature type="domain" description="HTH lacI-type" evidence="4">
    <location>
        <begin position="8"/>
        <end position="62"/>
    </location>
</feature>
<evidence type="ECO:0000256" key="2">
    <source>
        <dbReference type="ARBA" id="ARBA00023125"/>
    </source>
</evidence>
<organism evidence="5 6">
    <name type="scientific">Phycicoccus avicenniae</name>
    <dbReference type="NCBI Taxonomy" id="2828860"/>
    <lineage>
        <taxon>Bacteria</taxon>
        <taxon>Bacillati</taxon>
        <taxon>Actinomycetota</taxon>
        <taxon>Actinomycetes</taxon>
        <taxon>Micrococcales</taxon>
        <taxon>Intrasporangiaceae</taxon>
        <taxon>Phycicoccus</taxon>
    </lineage>
</organism>
<dbReference type="InterPro" id="IPR046335">
    <property type="entry name" value="LacI/GalR-like_sensor"/>
</dbReference>